<comment type="catalytic activity">
    <reaction evidence="6">
        <text>adenosine(37) in tRNA1(Val) + S-adenosyl-L-methionine = N(6)-methyladenosine(37) in tRNA1(Val) + S-adenosyl-L-homocysteine + H(+)</text>
        <dbReference type="Rhea" id="RHEA:43160"/>
        <dbReference type="Rhea" id="RHEA-COMP:10369"/>
        <dbReference type="Rhea" id="RHEA-COMP:10370"/>
        <dbReference type="ChEBI" id="CHEBI:15378"/>
        <dbReference type="ChEBI" id="CHEBI:57856"/>
        <dbReference type="ChEBI" id="CHEBI:59789"/>
        <dbReference type="ChEBI" id="CHEBI:74411"/>
        <dbReference type="ChEBI" id="CHEBI:74449"/>
        <dbReference type="EC" id="2.1.1.223"/>
    </reaction>
</comment>
<dbReference type="KEGG" id="cpi:Cpin_3373"/>
<dbReference type="Pfam" id="PF05175">
    <property type="entry name" value="MTS"/>
    <property type="match status" value="1"/>
</dbReference>
<feature type="domain" description="Methyltransferase small" evidence="7">
    <location>
        <begin position="43"/>
        <end position="155"/>
    </location>
</feature>
<keyword evidence="5 6" id="KW-0819">tRNA processing</keyword>
<dbReference type="InterPro" id="IPR002052">
    <property type="entry name" value="DNA_methylase_N6_adenine_CS"/>
</dbReference>
<gene>
    <name evidence="8" type="ordered locus">Cpin_3373</name>
</gene>
<dbReference type="EMBL" id="CP001699">
    <property type="protein sequence ID" value="ACU60840.1"/>
    <property type="molecule type" value="Genomic_DNA"/>
</dbReference>
<reference evidence="8 9" key="2">
    <citation type="journal article" date="2010" name="Stand. Genomic Sci.">
        <title>Complete genome sequence of Chitinophaga pinensis type strain (UQM 2034).</title>
        <authorList>
            <person name="Glavina Del Rio T."/>
            <person name="Abt B."/>
            <person name="Spring S."/>
            <person name="Lapidus A."/>
            <person name="Nolan M."/>
            <person name="Tice H."/>
            <person name="Copeland A."/>
            <person name="Cheng J.F."/>
            <person name="Chen F."/>
            <person name="Bruce D."/>
            <person name="Goodwin L."/>
            <person name="Pitluck S."/>
            <person name="Ivanova N."/>
            <person name="Mavromatis K."/>
            <person name="Mikhailova N."/>
            <person name="Pati A."/>
            <person name="Chen A."/>
            <person name="Palaniappan K."/>
            <person name="Land M."/>
            <person name="Hauser L."/>
            <person name="Chang Y.J."/>
            <person name="Jeffries C.D."/>
            <person name="Chain P."/>
            <person name="Saunders E."/>
            <person name="Detter J.C."/>
            <person name="Brettin T."/>
            <person name="Rohde M."/>
            <person name="Goker M."/>
            <person name="Bristow J."/>
            <person name="Eisen J.A."/>
            <person name="Markowitz V."/>
            <person name="Hugenholtz P."/>
            <person name="Kyrpides N.C."/>
            <person name="Klenk H.P."/>
            <person name="Lucas S."/>
        </authorList>
    </citation>
    <scope>NUCLEOTIDE SEQUENCE [LARGE SCALE GENOMIC DNA]</scope>
    <source>
        <strain evidence="9">ATCC 43595 / DSM 2588 / LMG 13176 / NBRC 15968 / NCIMB 11800 / UQM 2034</strain>
    </source>
</reference>
<comment type="similarity">
    <text evidence="6">Belongs to the methyltransferase superfamily. tRNA (adenine-N(6)-)-methyltransferase family.</text>
</comment>
<dbReference type="PANTHER" id="PTHR47739:SF1">
    <property type="entry name" value="TRNA1(VAL) (ADENINE(37)-N6)-METHYLTRANSFERASE"/>
    <property type="match status" value="1"/>
</dbReference>
<evidence type="ECO:0000256" key="3">
    <source>
        <dbReference type="ARBA" id="ARBA00022679"/>
    </source>
</evidence>
<dbReference type="HAMAP" id="MF_01872">
    <property type="entry name" value="tRNA_methyltr_YfiC"/>
    <property type="match status" value="1"/>
</dbReference>
<evidence type="ECO:0000256" key="1">
    <source>
        <dbReference type="ARBA" id="ARBA00022490"/>
    </source>
</evidence>
<dbReference type="GO" id="GO:0003676">
    <property type="term" value="F:nucleic acid binding"/>
    <property type="evidence" value="ECO:0007669"/>
    <property type="project" value="InterPro"/>
</dbReference>
<sequence length="243" mass="27088">MPNHYFSFKQFTVYQDACAMKVCTDACVQGAYTAAWLREQSPVSRILDIGTGTGLLSLMLAQQSEAAITGIELDPAAAGQARTNFDASPWKERLQVIETDAKQLPAGEPYDFIVTNPPFYEGDLKSVDQLRNQAMHAITLDYSELLQVIATQLSAAGRFSVLLPYKPFAEFKALAETTGFSLQEVLHVKQSEQHDYFRSVGIFGRKVTVTLPSTEQFMSIREADKKTYTAAFIGLLKPYYLFL</sequence>
<evidence type="ECO:0000256" key="2">
    <source>
        <dbReference type="ARBA" id="ARBA00022603"/>
    </source>
</evidence>
<dbReference type="PANTHER" id="PTHR47739">
    <property type="entry name" value="TRNA1(VAL) (ADENINE(37)-N6)-METHYLTRANSFERASE"/>
    <property type="match status" value="1"/>
</dbReference>
<dbReference type="GO" id="GO:0000179">
    <property type="term" value="F:rRNA (adenine-N6,N6-)-dimethyltransferase activity"/>
    <property type="evidence" value="ECO:0007669"/>
    <property type="project" value="InterPro"/>
</dbReference>
<dbReference type="InterPro" id="IPR020596">
    <property type="entry name" value="rRNA_Ade_Mease_Trfase_CS"/>
</dbReference>
<dbReference type="Proteomes" id="UP000002215">
    <property type="component" value="Chromosome"/>
</dbReference>
<dbReference type="PROSITE" id="PS01131">
    <property type="entry name" value="RRNA_A_DIMETH"/>
    <property type="match status" value="1"/>
</dbReference>
<evidence type="ECO:0000256" key="6">
    <source>
        <dbReference type="HAMAP-Rule" id="MF_01872"/>
    </source>
</evidence>
<dbReference type="InterPro" id="IPR050210">
    <property type="entry name" value="tRNA_Adenine-N(6)_MTase"/>
</dbReference>
<dbReference type="GO" id="GO:0005737">
    <property type="term" value="C:cytoplasm"/>
    <property type="evidence" value="ECO:0007669"/>
    <property type="project" value="UniProtKB-SubCell"/>
</dbReference>
<dbReference type="OrthoDB" id="5383291at2"/>
<name>A0A979G4R1_CHIPD</name>
<protein>
    <recommendedName>
        <fullName evidence="6">tRNA1(Val) (adenine(37)-N6)-methyltransferase</fullName>
        <ecNumber evidence="6">2.1.1.223</ecNumber>
    </recommendedName>
    <alternativeName>
        <fullName evidence="6">tRNA m6A37 methyltransferase</fullName>
    </alternativeName>
</protein>
<keyword evidence="2 6" id="KW-0489">Methyltransferase</keyword>
<dbReference type="SUPFAM" id="SSF53335">
    <property type="entry name" value="S-adenosyl-L-methionine-dependent methyltransferases"/>
    <property type="match status" value="1"/>
</dbReference>
<dbReference type="GO" id="GO:0016430">
    <property type="term" value="F:tRNA (adenine-N6)-methyltransferase activity"/>
    <property type="evidence" value="ECO:0007669"/>
    <property type="project" value="UniProtKB-UniRule"/>
</dbReference>
<organism evidence="8 9">
    <name type="scientific">Chitinophaga pinensis (strain ATCC 43595 / DSM 2588 / LMG 13176 / NBRC 15968 / NCIMB 11800 / UQM 2034)</name>
    <dbReference type="NCBI Taxonomy" id="485918"/>
    <lineage>
        <taxon>Bacteria</taxon>
        <taxon>Pseudomonadati</taxon>
        <taxon>Bacteroidota</taxon>
        <taxon>Chitinophagia</taxon>
        <taxon>Chitinophagales</taxon>
        <taxon>Chitinophagaceae</taxon>
        <taxon>Chitinophaga</taxon>
    </lineage>
</organism>
<dbReference type="RefSeq" id="WP_012791016.1">
    <property type="nucleotide sequence ID" value="NC_013132.1"/>
</dbReference>
<evidence type="ECO:0000256" key="4">
    <source>
        <dbReference type="ARBA" id="ARBA00022691"/>
    </source>
</evidence>
<dbReference type="GO" id="GO:0008033">
    <property type="term" value="P:tRNA processing"/>
    <property type="evidence" value="ECO:0007669"/>
    <property type="project" value="UniProtKB-UniRule"/>
</dbReference>
<proteinExistence type="inferred from homology"/>
<evidence type="ECO:0000313" key="9">
    <source>
        <dbReference type="Proteomes" id="UP000002215"/>
    </source>
</evidence>
<keyword evidence="1 6" id="KW-0963">Cytoplasm</keyword>
<dbReference type="PROSITE" id="PS00092">
    <property type="entry name" value="N6_MTASE"/>
    <property type="match status" value="1"/>
</dbReference>
<dbReference type="InterPro" id="IPR022882">
    <property type="entry name" value="tRNA_adenine-N6_MeTrfase"/>
</dbReference>
<keyword evidence="3 6" id="KW-0808">Transferase</keyword>
<reference evidence="9" key="1">
    <citation type="submission" date="2009-08" db="EMBL/GenBank/DDBJ databases">
        <title>The complete genome of Chitinophaga pinensis DSM 2588.</title>
        <authorList>
            <consortium name="US DOE Joint Genome Institute (JGI-PGF)"/>
            <person name="Lucas S."/>
            <person name="Copeland A."/>
            <person name="Lapidus A."/>
            <person name="Glavina del Rio T."/>
            <person name="Dalin E."/>
            <person name="Tice H."/>
            <person name="Bruce D."/>
            <person name="Goodwin L."/>
            <person name="Pitluck S."/>
            <person name="Kyrpides N."/>
            <person name="Mavromatis K."/>
            <person name="Ivanova N."/>
            <person name="Mikhailova N."/>
            <person name="Sims D."/>
            <person name="Meinche L."/>
            <person name="Brettin T."/>
            <person name="Detter J.C."/>
            <person name="Han C."/>
            <person name="Larimer F."/>
            <person name="Land M."/>
            <person name="Hauser L."/>
            <person name="Markowitz V."/>
            <person name="Cheng J.-F."/>
            <person name="Hugenholtz P."/>
            <person name="Woyke T."/>
            <person name="Wu D."/>
            <person name="Spring S."/>
            <person name="Klenk H.-P."/>
            <person name="Eisen J.A."/>
        </authorList>
    </citation>
    <scope>NUCLEOTIDE SEQUENCE [LARGE SCALE GENOMIC DNA]</scope>
    <source>
        <strain evidence="9">ATCC 43595 / DSM 2588 / LMG 13176 / NBRC 15968 / NCIMB 11800 / UQM 2034</strain>
    </source>
</reference>
<accession>A0A979G4R1</accession>
<evidence type="ECO:0000256" key="5">
    <source>
        <dbReference type="ARBA" id="ARBA00022694"/>
    </source>
</evidence>
<comment type="subcellular location">
    <subcellularLocation>
        <location evidence="6">Cytoplasm</location>
    </subcellularLocation>
</comment>
<dbReference type="EC" id="2.1.1.223" evidence="6"/>
<dbReference type="InterPro" id="IPR007848">
    <property type="entry name" value="Small_mtfrase_dom"/>
</dbReference>
<dbReference type="InterPro" id="IPR029063">
    <property type="entry name" value="SAM-dependent_MTases_sf"/>
</dbReference>
<evidence type="ECO:0000313" key="8">
    <source>
        <dbReference type="EMBL" id="ACU60840.1"/>
    </source>
</evidence>
<dbReference type="Gene3D" id="3.40.50.150">
    <property type="entry name" value="Vaccinia Virus protein VP39"/>
    <property type="match status" value="1"/>
</dbReference>
<dbReference type="AlphaFoldDB" id="A0A979G4R1"/>
<comment type="function">
    <text evidence="6">Specifically methylates the adenine in position 37 of tRNA(1)(Val) (anticodon cmo5UAC).</text>
</comment>
<evidence type="ECO:0000259" key="7">
    <source>
        <dbReference type="Pfam" id="PF05175"/>
    </source>
</evidence>
<dbReference type="CDD" id="cd02440">
    <property type="entry name" value="AdoMet_MTases"/>
    <property type="match status" value="1"/>
</dbReference>
<keyword evidence="4 6" id="KW-0949">S-adenosyl-L-methionine</keyword>